<feature type="transmembrane region" description="Helical" evidence="8">
    <location>
        <begin position="268"/>
        <end position="290"/>
    </location>
</feature>
<evidence type="ECO:0000256" key="7">
    <source>
        <dbReference type="ARBA" id="ARBA00023136"/>
    </source>
</evidence>
<evidence type="ECO:0000256" key="3">
    <source>
        <dbReference type="ARBA" id="ARBA00022676"/>
    </source>
</evidence>
<gene>
    <name evidence="10" type="ORF">GCM10011521_16980</name>
</gene>
<feature type="transmembrane region" description="Helical" evidence="8">
    <location>
        <begin position="212"/>
        <end position="235"/>
    </location>
</feature>
<dbReference type="InterPro" id="IPR038731">
    <property type="entry name" value="RgtA/B/C-like"/>
</dbReference>
<evidence type="ECO:0000256" key="8">
    <source>
        <dbReference type="SAM" id="Phobius"/>
    </source>
</evidence>
<evidence type="ECO:0000256" key="1">
    <source>
        <dbReference type="ARBA" id="ARBA00004651"/>
    </source>
</evidence>
<feature type="transmembrane region" description="Helical" evidence="8">
    <location>
        <begin position="355"/>
        <end position="378"/>
    </location>
</feature>
<comment type="subcellular location">
    <subcellularLocation>
        <location evidence="1">Cell membrane</location>
        <topology evidence="1">Multi-pass membrane protein</topology>
    </subcellularLocation>
</comment>
<evidence type="ECO:0000256" key="4">
    <source>
        <dbReference type="ARBA" id="ARBA00022679"/>
    </source>
</evidence>
<evidence type="ECO:0000256" key="2">
    <source>
        <dbReference type="ARBA" id="ARBA00022475"/>
    </source>
</evidence>
<evidence type="ECO:0000313" key="11">
    <source>
        <dbReference type="Proteomes" id="UP000623419"/>
    </source>
</evidence>
<dbReference type="Proteomes" id="UP000623419">
    <property type="component" value="Unassembled WGS sequence"/>
</dbReference>
<evidence type="ECO:0000256" key="5">
    <source>
        <dbReference type="ARBA" id="ARBA00022692"/>
    </source>
</evidence>
<proteinExistence type="predicted"/>
<keyword evidence="11" id="KW-1185">Reference proteome</keyword>
<accession>A0ABQ1HJK7</accession>
<feature type="transmembrane region" description="Helical" evidence="8">
    <location>
        <begin position="107"/>
        <end position="127"/>
    </location>
</feature>
<feature type="transmembrane region" description="Helical" evidence="8">
    <location>
        <begin position="162"/>
        <end position="191"/>
    </location>
</feature>
<evidence type="ECO:0000259" key="9">
    <source>
        <dbReference type="Pfam" id="PF13231"/>
    </source>
</evidence>
<dbReference type="RefSeq" id="WP_188663204.1">
    <property type="nucleotide sequence ID" value="NZ_BMKC01000002.1"/>
</dbReference>
<keyword evidence="6 8" id="KW-1133">Transmembrane helix</keyword>
<feature type="transmembrane region" description="Helical" evidence="8">
    <location>
        <begin position="328"/>
        <end position="348"/>
    </location>
</feature>
<name>A0ABQ1HJK7_9GAMM</name>
<feature type="transmembrane region" description="Helical" evidence="8">
    <location>
        <begin position="423"/>
        <end position="445"/>
    </location>
</feature>
<evidence type="ECO:0000256" key="6">
    <source>
        <dbReference type="ARBA" id="ARBA00022989"/>
    </source>
</evidence>
<dbReference type="Pfam" id="PF13231">
    <property type="entry name" value="PMT_2"/>
    <property type="match status" value="1"/>
</dbReference>
<dbReference type="PANTHER" id="PTHR33908:SF3">
    <property type="entry name" value="UNDECAPRENYL PHOSPHATE-ALPHA-4-AMINO-4-DEOXY-L-ARABINOSE ARABINOSYL TRANSFERASE"/>
    <property type="match status" value="1"/>
</dbReference>
<dbReference type="EMBL" id="BMKC01000002">
    <property type="protein sequence ID" value="GGA79334.1"/>
    <property type="molecule type" value="Genomic_DNA"/>
</dbReference>
<keyword evidence="5 8" id="KW-0812">Transmembrane</keyword>
<feature type="domain" description="Glycosyltransferase RgtA/B/C/D-like" evidence="9">
    <location>
        <begin position="62"/>
        <end position="198"/>
    </location>
</feature>
<feature type="transmembrane region" description="Helical" evidence="8">
    <location>
        <begin position="66"/>
        <end position="87"/>
    </location>
</feature>
<keyword evidence="3" id="KW-0328">Glycosyltransferase</keyword>
<reference evidence="11" key="1">
    <citation type="journal article" date="2019" name="Int. J. Syst. Evol. Microbiol.">
        <title>The Global Catalogue of Microorganisms (GCM) 10K type strain sequencing project: providing services to taxonomists for standard genome sequencing and annotation.</title>
        <authorList>
            <consortium name="The Broad Institute Genomics Platform"/>
            <consortium name="The Broad Institute Genome Sequencing Center for Infectious Disease"/>
            <person name="Wu L."/>
            <person name="Ma J."/>
        </authorList>
    </citation>
    <scope>NUCLEOTIDE SEQUENCE [LARGE SCALE GENOMIC DNA]</scope>
    <source>
        <strain evidence="11">CGMCC 1.15905</strain>
    </source>
</reference>
<feature type="transmembrane region" description="Helical" evidence="8">
    <location>
        <begin position="398"/>
        <end position="416"/>
    </location>
</feature>
<comment type="caution">
    <text evidence="10">The sequence shown here is derived from an EMBL/GenBank/DDBJ whole genome shotgun (WGS) entry which is preliminary data.</text>
</comment>
<evidence type="ECO:0000313" key="10">
    <source>
        <dbReference type="EMBL" id="GGA79334.1"/>
    </source>
</evidence>
<dbReference type="PANTHER" id="PTHR33908">
    <property type="entry name" value="MANNOSYLTRANSFERASE YKCB-RELATED"/>
    <property type="match status" value="1"/>
</dbReference>
<sequence>MTAAERRHALVFFAIAFFVLAAGYGLRDPWPADEPRFVLVAKQMVESGDFLFAHRGQELYPDKPPIYFWLLSAAFGLFGSWRWSFLLPSLLSAMGTLALTWDLGRRLWSPRAGLWAAIAVAVALQFVYQGKRAQIDPTLVFLTTLSFYGLCRHLLLGPHWRWWLAGCFAAGLGVVTKGVGFLPLLALLPFAVFARRGWQGVAPRGQGNRWRWAGGAMAFFAAIGLWLVPVLAVGLGSGNPEHAEYLRNILFKQTAQRYADPWHHTEPVWYFGQVVLFFWLPFSLALPWLVKPWARAWRERDARVWLPLAWFALVLLFFSASAGKRDMYLLPALPALALAAAPFLDGIAGRTGFRAAVMVFTGLLAALLLAVGALGLWSDVGLFARQVAERGLGDEVRWIWGMLATVGGVSLLAVVVARLRRALAACALFLVLLWSGYGFVVHPVLDDESSARELMQRARVLAGPDSTLGLVDWKEQNLLQAVGPVAEFGFRAPAEEQLQRAQAWLATDPASRLLLVQRSDAVACASFDPADGARPVGMANRREWWLLGPGALSGCSPGATRVD</sequence>
<protein>
    <recommendedName>
        <fullName evidence="9">Glycosyltransferase RgtA/B/C/D-like domain-containing protein</fullName>
    </recommendedName>
</protein>
<keyword evidence="7 8" id="KW-0472">Membrane</keyword>
<keyword evidence="2" id="KW-1003">Cell membrane</keyword>
<feature type="transmembrane region" description="Helical" evidence="8">
    <location>
        <begin position="302"/>
        <end position="322"/>
    </location>
</feature>
<dbReference type="InterPro" id="IPR050297">
    <property type="entry name" value="LipidA_mod_glycosyltrf_83"/>
</dbReference>
<keyword evidence="4" id="KW-0808">Transferase</keyword>
<organism evidence="10 11">
    <name type="scientific">Arenimonas soli</name>
    <dbReference type="NCBI Taxonomy" id="2269504"/>
    <lineage>
        <taxon>Bacteria</taxon>
        <taxon>Pseudomonadati</taxon>
        <taxon>Pseudomonadota</taxon>
        <taxon>Gammaproteobacteria</taxon>
        <taxon>Lysobacterales</taxon>
        <taxon>Lysobacteraceae</taxon>
        <taxon>Arenimonas</taxon>
    </lineage>
</organism>